<keyword evidence="3" id="KW-1185">Reference proteome</keyword>
<feature type="chain" id="PRO_5046918642" description="Outer membrane protein beta-barrel domain-containing protein" evidence="1">
    <location>
        <begin position="23"/>
        <end position="383"/>
    </location>
</feature>
<evidence type="ECO:0000313" key="3">
    <source>
        <dbReference type="Proteomes" id="UP000830401"/>
    </source>
</evidence>
<dbReference type="RefSeq" id="WP_245126791.1">
    <property type="nucleotide sequence ID" value="NZ_CP095064.1"/>
</dbReference>
<evidence type="ECO:0000313" key="2">
    <source>
        <dbReference type="EMBL" id="UOQ69039.1"/>
    </source>
</evidence>
<name>A0ABY4GFB8_9BACT</name>
<keyword evidence="2" id="KW-0614">Plasmid</keyword>
<sequence length="383" mass="42865">MKKTWTGLTMCFLLLASGWAHCQNVLEGSGGKSSIDYSQYGGGILSLNSADKKIQLAYINYKYTTTRTTEGLTTHYAVNPYWYGLTVSGKALNSFSTIFSNGKVQPSADIRLKYGYRLVDGGTNELVAKTTADMTKLAQEAQDPQTSNVRKKEITRMLDGLVTDLKAPFELWLIGRGGYAVNKFNRYDASLPFTEQFYAKRFDGLTAEVGLNYWHPNILQKKLILLAGVTLGMTKQDNFSELREVIVEDVTTITTTPTPSTTATRIIKKDNIGFAGNYLRRTAIPVNIDVYLKPHKLNNAAFSLYGRMNSYYNRDASLDKTGRVNPLNVGVGFYLLNDNWLANPVGGLTVELADTFQTLTSEQFKDRLTFNVLARVNIFKYRE</sequence>
<protein>
    <recommendedName>
        <fullName evidence="4">Outer membrane protein beta-barrel domain-containing protein</fullName>
    </recommendedName>
</protein>
<geneLocation type="plasmid" evidence="2 3">
    <name>unnamed3</name>
</geneLocation>
<dbReference type="EMBL" id="CP095064">
    <property type="protein sequence ID" value="UOQ69039.1"/>
    <property type="molecule type" value="Genomic_DNA"/>
</dbReference>
<keyword evidence="1" id="KW-0732">Signal</keyword>
<feature type="signal peptide" evidence="1">
    <location>
        <begin position="1"/>
        <end position="22"/>
    </location>
</feature>
<dbReference type="Proteomes" id="UP000830401">
    <property type="component" value="Plasmid unnamed3"/>
</dbReference>
<evidence type="ECO:0008006" key="4">
    <source>
        <dbReference type="Google" id="ProtNLM"/>
    </source>
</evidence>
<accession>A0ABY4GFB8</accession>
<evidence type="ECO:0000256" key="1">
    <source>
        <dbReference type="SAM" id="SignalP"/>
    </source>
</evidence>
<organism evidence="2 3">
    <name type="scientific">Hymenobacter volaticus</name>
    <dbReference type="NCBI Taxonomy" id="2932254"/>
    <lineage>
        <taxon>Bacteria</taxon>
        <taxon>Pseudomonadati</taxon>
        <taxon>Bacteroidota</taxon>
        <taxon>Cytophagia</taxon>
        <taxon>Cytophagales</taxon>
        <taxon>Hymenobacteraceae</taxon>
        <taxon>Hymenobacter</taxon>
    </lineage>
</organism>
<gene>
    <name evidence="2" type="ORF">MUN86_26410</name>
</gene>
<proteinExistence type="predicted"/>
<reference evidence="2" key="1">
    <citation type="submission" date="2022-04" db="EMBL/GenBank/DDBJ databases">
        <title>Hymenobacter sp. isolated from the air.</title>
        <authorList>
            <person name="Won M."/>
            <person name="Lee C.-M."/>
            <person name="Woen H.-Y."/>
            <person name="Kwon S.-W."/>
        </authorList>
    </citation>
    <scope>NUCLEOTIDE SEQUENCE</scope>
    <source>
        <strain evidence="2">5420S-77</strain>
        <plasmid evidence="2">unnamed3</plasmid>
    </source>
</reference>